<organism evidence="1">
    <name type="scientific">Solanum chacoense</name>
    <name type="common">Chaco potato</name>
    <dbReference type="NCBI Taxonomy" id="4108"/>
    <lineage>
        <taxon>Eukaryota</taxon>
        <taxon>Viridiplantae</taxon>
        <taxon>Streptophyta</taxon>
        <taxon>Embryophyta</taxon>
        <taxon>Tracheophyta</taxon>
        <taxon>Spermatophyta</taxon>
        <taxon>Magnoliopsida</taxon>
        <taxon>eudicotyledons</taxon>
        <taxon>Gunneridae</taxon>
        <taxon>Pentapetalae</taxon>
        <taxon>asterids</taxon>
        <taxon>lamiids</taxon>
        <taxon>Solanales</taxon>
        <taxon>Solanaceae</taxon>
        <taxon>Solanoideae</taxon>
        <taxon>Solaneae</taxon>
        <taxon>Solanum</taxon>
    </lineage>
</organism>
<dbReference type="EMBL" id="GEDG01005573">
    <property type="protein sequence ID" value="JAP32887.1"/>
    <property type="molecule type" value="Transcribed_RNA"/>
</dbReference>
<proteinExistence type="predicted"/>
<sequence length="62" mass="7213">MTKNAIPFSPEKLENLLFFFLCFSSSRSLVVHTVLFHTLISIIQFPTSNIHQRPYFPSDLEL</sequence>
<name>A0A0V0IKM8_SOLCH</name>
<reference evidence="1" key="1">
    <citation type="submission" date="2015-12" db="EMBL/GenBank/DDBJ databases">
        <title>Gene expression during late stages of embryo sac development: a critical building block for successful pollen-pistil interactions.</title>
        <authorList>
            <person name="Liu Y."/>
            <person name="Joly V."/>
            <person name="Sabar M."/>
            <person name="Matton D.P."/>
        </authorList>
    </citation>
    <scope>NUCLEOTIDE SEQUENCE</scope>
</reference>
<evidence type="ECO:0000313" key="1">
    <source>
        <dbReference type="EMBL" id="JAP32887.1"/>
    </source>
</evidence>
<accession>A0A0V0IKM8</accession>
<protein>
    <submittedName>
        <fullName evidence="1">Putative ovule protein</fullName>
    </submittedName>
</protein>
<dbReference type="AlphaFoldDB" id="A0A0V0IKM8"/>